<dbReference type="SUPFAM" id="SSF46785">
    <property type="entry name" value="Winged helix' DNA-binding domain"/>
    <property type="match status" value="1"/>
</dbReference>
<dbReference type="STRING" id="1246995.AFR_35940"/>
<dbReference type="EMBL" id="CP006272">
    <property type="protein sequence ID" value="AGZ45444.1"/>
    <property type="molecule type" value="Genomic_DNA"/>
</dbReference>
<feature type="region of interest" description="Disordered" evidence="1">
    <location>
        <begin position="76"/>
        <end position="106"/>
    </location>
</feature>
<sequence>MEAGMRPLGYWVKEIDRRIETDLESVLGEEGLTRRHWQVLHTVAQGSATRSDLDDALAPFAPTVRPEVDDLIGRGWIEDSAGMSGPGSSAPDKETRAGLTLTSEGQAAHDRVAEKVAAARARITAGFSEQDYVTLISLLERVAGNLAPG</sequence>
<dbReference type="PATRIC" id="fig|1246995.3.peg.7275"/>
<protein>
    <recommendedName>
        <fullName evidence="2">HTH marR-type domain-containing protein</fullName>
    </recommendedName>
</protein>
<dbReference type="HOGENOM" id="CLU_116754_1_0_11"/>
<dbReference type="InterPro" id="IPR000835">
    <property type="entry name" value="HTH_MarR-typ"/>
</dbReference>
<evidence type="ECO:0000256" key="1">
    <source>
        <dbReference type="SAM" id="MobiDB-lite"/>
    </source>
</evidence>
<dbReference type="KEGG" id="afs:AFR_35940"/>
<dbReference type="PROSITE" id="PS50995">
    <property type="entry name" value="HTH_MARR_2"/>
    <property type="match status" value="1"/>
</dbReference>
<evidence type="ECO:0000313" key="4">
    <source>
        <dbReference type="Proteomes" id="UP000017746"/>
    </source>
</evidence>
<dbReference type="InterPro" id="IPR036388">
    <property type="entry name" value="WH-like_DNA-bd_sf"/>
</dbReference>
<evidence type="ECO:0000259" key="2">
    <source>
        <dbReference type="PROSITE" id="PS50995"/>
    </source>
</evidence>
<accession>U5W8H3</accession>
<dbReference type="GO" id="GO:0003700">
    <property type="term" value="F:DNA-binding transcription factor activity"/>
    <property type="evidence" value="ECO:0007669"/>
    <property type="project" value="InterPro"/>
</dbReference>
<dbReference type="Gene3D" id="1.10.10.10">
    <property type="entry name" value="Winged helix-like DNA-binding domain superfamily/Winged helix DNA-binding domain"/>
    <property type="match status" value="1"/>
</dbReference>
<dbReference type="eggNOG" id="COG1846">
    <property type="taxonomic scope" value="Bacteria"/>
</dbReference>
<dbReference type="InterPro" id="IPR036390">
    <property type="entry name" value="WH_DNA-bd_sf"/>
</dbReference>
<name>U5W8H3_9ACTN</name>
<dbReference type="AlphaFoldDB" id="U5W8H3"/>
<gene>
    <name evidence="3" type="ORF">AFR_35940</name>
</gene>
<dbReference type="Proteomes" id="UP000017746">
    <property type="component" value="Chromosome"/>
</dbReference>
<organism evidence="3 4">
    <name type="scientific">Actinoplanes friuliensis DSM 7358</name>
    <dbReference type="NCBI Taxonomy" id="1246995"/>
    <lineage>
        <taxon>Bacteria</taxon>
        <taxon>Bacillati</taxon>
        <taxon>Actinomycetota</taxon>
        <taxon>Actinomycetes</taxon>
        <taxon>Micromonosporales</taxon>
        <taxon>Micromonosporaceae</taxon>
        <taxon>Actinoplanes</taxon>
    </lineage>
</organism>
<keyword evidence="4" id="KW-1185">Reference proteome</keyword>
<evidence type="ECO:0000313" key="3">
    <source>
        <dbReference type="EMBL" id="AGZ45444.1"/>
    </source>
</evidence>
<reference evidence="3 4" key="1">
    <citation type="journal article" date="2014" name="J. Biotechnol.">
        <title>Complete genome sequence of the actinobacterium Actinoplanes friuliensis HAG 010964, producer of the lipopeptide antibiotic friulimycin.</title>
        <authorList>
            <person name="Ruckert C."/>
            <person name="Szczepanowski R."/>
            <person name="Albersmeier A."/>
            <person name="Goesmann A."/>
            <person name="Fischer N."/>
            <person name="Steinkamper A."/>
            <person name="Puhler A."/>
            <person name="Biener R."/>
            <person name="Schwartz D."/>
            <person name="Kalinowski J."/>
        </authorList>
    </citation>
    <scope>NUCLEOTIDE SEQUENCE [LARGE SCALE GENOMIC DNA]</scope>
    <source>
        <strain evidence="3 4">DSM 7358</strain>
    </source>
</reference>
<proteinExistence type="predicted"/>
<feature type="compositionally biased region" description="Low complexity" evidence="1">
    <location>
        <begin position="80"/>
        <end position="90"/>
    </location>
</feature>
<feature type="domain" description="HTH marR-type" evidence="2">
    <location>
        <begin position="5"/>
        <end position="144"/>
    </location>
</feature>